<comment type="caution">
    <text evidence="1">The sequence shown here is derived from an EMBL/GenBank/DDBJ whole genome shotgun (WGS) entry which is preliminary data.</text>
</comment>
<reference evidence="2" key="1">
    <citation type="submission" date="2019-07" db="EMBL/GenBank/DDBJ databases">
        <title>De Novo Assembly of kiwifruit Actinidia rufa.</title>
        <authorList>
            <person name="Sugita-Konishi S."/>
            <person name="Sato K."/>
            <person name="Mori E."/>
            <person name="Abe Y."/>
            <person name="Kisaki G."/>
            <person name="Hamano K."/>
            <person name="Suezawa K."/>
            <person name="Otani M."/>
            <person name="Fukuda T."/>
            <person name="Manabe T."/>
            <person name="Gomi K."/>
            <person name="Tabuchi M."/>
            <person name="Akimitsu K."/>
            <person name="Kataoka I."/>
        </authorList>
    </citation>
    <scope>NUCLEOTIDE SEQUENCE [LARGE SCALE GENOMIC DNA]</scope>
    <source>
        <strain evidence="2">cv. Fuchu</strain>
    </source>
</reference>
<name>A0A7J0D743_9ERIC</name>
<sequence>MAPNRGYTAKLLRSPERPPLVQPAACCSAEYANAIREVMNCPFLQLGFPCVHPNQTHEMISEAFRQPDVFDPLKLQPANRTVALAVMAAVRCNGSGGWWMKFECSWHTWHLLAGLKPEYELIKVQILANENLRRRDNVLPVLLNEEARQLAMNNPMLSFKPQPFWLEAIDPLPIIQLRPAYAAVEKPTIPPEVFDKKQASSTLSKVPNEILEEFAQFYLSKRSRSDVSSSQEKETHSANAAGIFTPKNDSRLALVLRKNTVIQITAIRTTIARKFETEARETGLGYGTKDASPYFERALLYLPRISSNLTNKGDERDRCKLEEQGRLKERSSPEEGDGAVVDCFVYRIYGMGGGPNAYNLAEVSPCGDQPMNPSPTARPEATALHELVARPASAVKRASQIEKGARQHGKSVRLSSKPSFVASNASGIPADRDATAETSSYVCLLLRLAPELAPMNFMFQRIGEGAWQMMRERAKRLPVYGSIEERRDGGIESRGSVDQLSFFLFRSRIQAFKKEK</sequence>
<accession>A0A7J0D743</accession>
<protein>
    <submittedName>
        <fullName evidence="1">Uncharacterized protein</fullName>
    </submittedName>
</protein>
<keyword evidence="2" id="KW-1185">Reference proteome</keyword>
<evidence type="ECO:0000313" key="1">
    <source>
        <dbReference type="EMBL" id="GFS28702.1"/>
    </source>
</evidence>
<dbReference type="Proteomes" id="UP000585474">
    <property type="component" value="Unassembled WGS sequence"/>
</dbReference>
<dbReference type="EMBL" id="BJWL01000049">
    <property type="protein sequence ID" value="GFS28702.1"/>
    <property type="molecule type" value="Genomic_DNA"/>
</dbReference>
<organism evidence="1 2">
    <name type="scientific">Actinidia rufa</name>
    <dbReference type="NCBI Taxonomy" id="165716"/>
    <lineage>
        <taxon>Eukaryota</taxon>
        <taxon>Viridiplantae</taxon>
        <taxon>Streptophyta</taxon>
        <taxon>Embryophyta</taxon>
        <taxon>Tracheophyta</taxon>
        <taxon>Spermatophyta</taxon>
        <taxon>Magnoliopsida</taxon>
        <taxon>eudicotyledons</taxon>
        <taxon>Gunneridae</taxon>
        <taxon>Pentapetalae</taxon>
        <taxon>asterids</taxon>
        <taxon>Ericales</taxon>
        <taxon>Actinidiaceae</taxon>
        <taxon>Actinidia</taxon>
    </lineage>
</organism>
<gene>
    <name evidence="1" type="ORF">Acr_00g0003400</name>
</gene>
<dbReference type="AlphaFoldDB" id="A0A7J0D743"/>
<proteinExistence type="predicted"/>
<evidence type="ECO:0000313" key="2">
    <source>
        <dbReference type="Proteomes" id="UP000585474"/>
    </source>
</evidence>